<feature type="transmembrane region" description="Helical" evidence="2">
    <location>
        <begin position="75"/>
        <end position="94"/>
    </location>
</feature>
<dbReference type="Proteomes" id="UP000612808">
    <property type="component" value="Unassembled WGS sequence"/>
</dbReference>
<dbReference type="AlphaFoldDB" id="A0A8J3IZK7"/>
<evidence type="ECO:0000313" key="3">
    <source>
        <dbReference type="EMBL" id="GID11483.1"/>
    </source>
</evidence>
<comment type="caution">
    <text evidence="3">The sequence shown here is derived from an EMBL/GenBank/DDBJ whole genome shotgun (WGS) entry which is preliminary data.</text>
</comment>
<keyword evidence="2" id="KW-0812">Transmembrane</keyword>
<name>A0A8J3IZK7_9ACTN</name>
<dbReference type="EMBL" id="BOMB01000012">
    <property type="protein sequence ID" value="GID11483.1"/>
    <property type="molecule type" value="Genomic_DNA"/>
</dbReference>
<sequence>MARRYQSTPGFRIYSLVVLLIVALGLLGVGGYYATTNNVTCDGKQMYPGDTCFSKGQARGYQEQAAAHQSSGRTVMLFSLVPFAFAALSAVDVVRHGDITLPRRRARSPRRAVAPKRSGRPRGSDRPNAISRLSRRVAARRLETRVERLKAQRELLKPEYDRARKYASDPEKAPANRDAILRRWDRIEADLAAARRRLSAAARATRS</sequence>
<dbReference type="RefSeq" id="WP_203657470.1">
    <property type="nucleotide sequence ID" value="NZ_BAAAZM010000006.1"/>
</dbReference>
<accession>A0A8J3IZK7</accession>
<keyword evidence="2" id="KW-0472">Membrane</keyword>
<gene>
    <name evidence="3" type="ORF">Aru02nite_23720</name>
</gene>
<evidence type="ECO:0000313" key="4">
    <source>
        <dbReference type="Proteomes" id="UP000612808"/>
    </source>
</evidence>
<evidence type="ECO:0000256" key="2">
    <source>
        <dbReference type="SAM" id="Phobius"/>
    </source>
</evidence>
<organism evidence="3 4">
    <name type="scientific">Actinocatenispora rupis</name>
    <dbReference type="NCBI Taxonomy" id="519421"/>
    <lineage>
        <taxon>Bacteria</taxon>
        <taxon>Bacillati</taxon>
        <taxon>Actinomycetota</taxon>
        <taxon>Actinomycetes</taxon>
        <taxon>Micromonosporales</taxon>
        <taxon>Micromonosporaceae</taxon>
        <taxon>Actinocatenispora</taxon>
    </lineage>
</organism>
<feature type="transmembrane region" description="Helical" evidence="2">
    <location>
        <begin position="12"/>
        <end position="34"/>
    </location>
</feature>
<keyword evidence="2" id="KW-1133">Transmembrane helix</keyword>
<reference evidence="3" key="1">
    <citation type="submission" date="2021-01" db="EMBL/GenBank/DDBJ databases">
        <title>Whole genome shotgun sequence of Actinocatenispora rupis NBRC 107355.</title>
        <authorList>
            <person name="Komaki H."/>
            <person name="Tamura T."/>
        </authorList>
    </citation>
    <scope>NUCLEOTIDE SEQUENCE</scope>
    <source>
        <strain evidence="3">NBRC 107355</strain>
    </source>
</reference>
<feature type="compositionally biased region" description="Basic residues" evidence="1">
    <location>
        <begin position="104"/>
        <end position="120"/>
    </location>
</feature>
<feature type="region of interest" description="Disordered" evidence="1">
    <location>
        <begin position="104"/>
        <end position="132"/>
    </location>
</feature>
<proteinExistence type="predicted"/>
<protein>
    <submittedName>
        <fullName evidence="3">Uncharacterized protein</fullName>
    </submittedName>
</protein>
<evidence type="ECO:0000256" key="1">
    <source>
        <dbReference type="SAM" id="MobiDB-lite"/>
    </source>
</evidence>
<keyword evidence="4" id="KW-1185">Reference proteome</keyword>